<dbReference type="InterPro" id="IPR014710">
    <property type="entry name" value="RmlC-like_jellyroll"/>
</dbReference>
<dbReference type="InterPro" id="IPR045024">
    <property type="entry name" value="NDH-2"/>
</dbReference>
<dbReference type="Proteomes" id="UP000003688">
    <property type="component" value="Unassembled WGS sequence"/>
</dbReference>
<evidence type="ECO:0000256" key="5">
    <source>
        <dbReference type="ARBA" id="ARBA00022946"/>
    </source>
</evidence>
<dbReference type="InterPro" id="IPR036188">
    <property type="entry name" value="FAD/NAD-bd_sf"/>
</dbReference>
<dbReference type="EMBL" id="ABOX02000007">
    <property type="protein sequence ID" value="EEF61962.1"/>
    <property type="molecule type" value="Genomic_DNA"/>
</dbReference>
<dbReference type="GO" id="GO:0050136">
    <property type="term" value="F:NADH dehydrogenase (quinone) (non-electrogenic) activity"/>
    <property type="evidence" value="ECO:0007669"/>
    <property type="project" value="UniProtKB-EC"/>
</dbReference>
<dbReference type="CDD" id="cd00038">
    <property type="entry name" value="CAP_ED"/>
    <property type="match status" value="1"/>
</dbReference>
<sequence length="547" mass="60658">MKFKIVIAGGGFAGVYCAKSIVRRLGHGSIDQVALIAEQNVMVFQPMLAEVAGAALSPLDVVNPLRQFCQGVNVLRGKIIRVDLERRELELDAGRFTKNLMVEFEHLVLAIGSVVDLSRVPGMPEHAHVLKNFGDALKLRAAMINRLEQANLEPDNDVIRRLLTFVVVGGGYSGVETAGQMLDLVEDVKRFYHNLRNASVRVILVHSGPRLMPEVSESLAVYAEKKLRERGMEIILNSRVVSMTANKAFLQDGNSIETNLVLSTVGNSPNPVITDICKQYGLESVKGRIRTEPSMQVKGRDWLWAAGDCAAVPSNGEPSSPPTAQFAQRQGKLLGENVAAVLSGRKPQPFHHKNLGQLASIGHRTAVAEILGMHFSGFIAWFIWRTTYLFKLPGIERKFRVMVDWTVDLFWPRDISLAAPTPTKLLQEMHLEKGDVVFHAGEPAFSFYILKEGQIDVFDGDRLLGSIPEGQTFGQHALEAGRSWYFSAIAAKTSTLVAVSREAFETFYKSSQNFRDWVKRSEDEGPIAREVRRKAASQELKEPVTKT</sequence>
<evidence type="ECO:0000256" key="2">
    <source>
        <dbReference type="ARBA" id="ARBA00012637"/>
    </source>
</evidence>
<evidence type="ECO:0000256" key="6">
    <source>
        <dbReference type="ARBA" id="ARBA00023002"/>
    </source>
</evidence>
<dbReference type="EC" id="1.6.5.9" evidence="2"/>
<dbReference type="RefSeq" id="WP_007414119.1">
    <property type="nucleotide sequence ID" value="NZ_ABOX02000007.1"/>
</dbReference>
<dbReference type="InterPro" id="IPR054585">
    <property type="entry name" value="NDH2-like_C"/>
</dbReference>
<dbReference type="SUPFAM" id="SSF51905">
    <property type="entry name" value="FAD/NAD(P)-binding domain"/>
    <property type="match status" value="1"/>
</dbReference>
<evidence type="ECO:0000256" key="3">
    <source>
        <dbReference type="ARBA" id="ARBA00022630"/>
    </source>
</evidence>
<feature type="domain" description="Cyclic nucleotide-binding" evidence="9">
    <location>
        <begin position="426"/>
        <end position="507"/>
    </location>
</feature>
<keyword evidence="7" id="KW-0520">NAD</keyword>
<keyword evidence="4" id="KW-0274">FAD</keyword>
<comment type="similarity">
    <text evidence="1">Belongs to the NADH dehydrogenase family.</text>
</comment>
<evidence type="ECO:0000256" key="1">
    <source>
        <dbReference type="ARBA" id="ARBA00005272"/>
    </source>
</evidence>
<dbReference type="OrthoDB" id="9781621at2"/>
<name>B9XE71_PEDPL</name>
<dbReference type="Pfam" id="PF00027">
    <property type="entry name" value="cNMP_binding"/>
    <property type="match status" value="1"/>
</dbReference>
<dbReference type="Pfam" id="PF07992">
    <property type="entry name" value="Pyr_redox_2"/>
    <property type="match status" value="1"/>
</dbReference>
<keyword evidence="11" id="KW-1185">Reference proteome</keyword>
<dbReference type="InterPro" id="IPR018490">
    <property type="entry name" value="cNMP-bd_dom_sf"/>
</dbReference>
<keyword evidence="5" id="KW-0809">Transit peptide</keyword>
<dbReference type="Pfam" id="PF22366">
    <property type="entry name" value="NDH2_C"/>
    <property type="match status" value="1"/>
</dbReference>
<dbReference type="Gene3D" id="2.60.120.10">
    <property type="entry name" value="Jelly Rolls"/>
    <property type="match status" value="1"/>
</dbReference>
<dbReference type="PROSITE" id="PS50042">
    <property type="entry name" value="CNMP_BINDING_3"/>
    <property type="match status" value="1"/>
</dbReference>
<dbReference type="PRINTS" id="PR00368">
    <property type="entry name" value="FADPNR"/>
</dbReference>
<keyword evidence="6" id="KW-0560">Oxidoreductase</keyword>
<protein>
    <recommendedName>
        <fullName evidence="2">NADH:ubiquinone reductase (non-electrogenic)</fullName>
        <ecNumber evidence="2">1.6.5.9</ecNumber>
    </recommendedName>
</protein>
<accession>B9XE71</accession>
<evidence type="ECO:0000259" key="9">
    <source>
        <dbReference type="PROSITE" id="PS50042"/>
    </source>
</evidence>
<gene>
    <name evidence="10" type="ORF">Cflav_PD4625</name>
</gene>
<reference evidence="10 11" key="1">
    <citation type="journal article" date="2011" name="J. Bacteriol.">
        <title>Genome sequence of 'Pedosphaera parvula' Ellin514, an aerobic Verrucomicrobial isolate from pasture soil.</title>
        <authorList>
            <person name="Kant R."/>
            <person name="van Passel M.W."/>
            <person name="Sangwan P."/>
            <person name="Palva A."/>
            <person name="Lucas S."/>
            <person name="Copeland A."/>
            <person name="Lapidus A."/>
            <person name="Glavina Del Rio T."/>
            <person name="Dalin E."/>
            <person name="Tice H."/>
            <person name="Bruce D."/>
            <person name="Goodwin L."/>
            <person name="Pitluck S."/>
            <person name="Chertkov O."/>
            <person name="Larimer F.W."/>
            <person name="Land M.L."/>
            <person name="Hauser L."/>
            <person name="Brettin T.S."/>
            <person name="Detter J.C."/>
            <person name="Han S."/>
            <person name="de Vos W.M."/>
            <person name="Janssen P.H."/>
            <person name="Smidt H."/>
        </authorList>
    </citation>
    <scope>NUCLEOTIDE SEQUENCE [LARGE SCALE GENOMIC DNA]</scope>
    <source>
        <strain evidence="10 11">Ellin514</strain>
    </source>
</reference>
<evidence type="ECO:0000256" key="8">
    <source>
        <dbReference type="ARBA" id="ARBA00047599"/>
    </source>
</evidence>
<evidence type="ECO:0000313" key="11">
    <source>
        <dbReference type="Proteomes" id="UP000003688"/>
    </source>
</evidence>
<dbReference type="SUPFAM" id="SSF51206">
    <property type="entry name" value="cAMP-binding domain-like"/>
    <property type="match status" value="1"/>
</dbReference>
<dbReference type="PANTHER" id="PTHR43706:SF47">
    <property type="entry name" value="EXTERNAL NADH-UBIQUINONE OXIDOREDUCTASE 1, MITOCHONDRIAL-RELATED"/>
    <property type="match status" value="1"/>
</dbReference>
<dbReference type="InterPro" id="IPR023753">
    <property type="entry name" value="FAD/NAD-binding_dom"/>
</dbReference>
<dbReference type="PRINTS" id="PR00411">
    <property type="entry name" value="PNDRDTASEI"/>
</dbReference>
<comment type="catalytic activity">
    <reaction evidence="8">
        <text>a quinone + NADH + H(+) = a quinol + NAD(+)</text>
        <dbReference type="Rhea" id="RHEA:46160"/>
        <dbReference type="ChEBI" id="CHEBI:15378"/>
        <dbReference type="ChEBI" id="CHEBI:24646"/>
        <dbReference type="ChEBI" id="CHEBI:57540"/>
        <dbReference type="ChEBI" id="CHEBI:57945"/>
        <dbReference type="ChEBI" id="CHEBI:132124"/>
        <dbReference type="EC" id="1.6.5.9"/>
    </reaction>
</comment>
<dbReference type="InterPro" id="IPR000595">
    <property type="entry name" value="cNMP-bd_dom"/>
</dbReference>
<dbReference type="STRING" id="320771.Cflav_PD4625"/>
<dbReference type="PANTHER" id="PTHR43706">
    <property type="entry name" value="NADH DEHYDROGENASE"/>
    <property type="match status" value="1"/>
</dbReference>
<evidence type="ECO:0000313" key="10">
    <source>
        <dbReference type="EMBL" id="EEF61962.1"/>
    </source>
</evidence>
<dbReference type="AlphaFoldDB" id="B9XE71"/>
<evidence type="ECO:0000256" key="4">
    <source>
        <dbReference type="ARBA" id="ARBA00022827"/>
    </source>
</evidence>
<dbReference type="SMART" id="SM00100">
    <property type="entry name" value="cNMP"/>
    <property type="match status" value="1"/>
</dbReference>
<proteinExistence type="inferred from homology"/>
<organism evidence="10 11">
    <name type="scientific">Pedosphaera parvula (strain Ellin514)</name>
    <dbReference type="NCBI Taxonomy" id="320771"/>
    <lineage>
        <taxon>Bacteria</taxon>
        <taxon>Pseudomonadati</taxon>
        <taxon>Verrucomicrobiota</taxon>
        <taxon>Pedosphaerae</taxon>
        <taxon>Pedosphaerales</taxon>
        <taxon>Pedosphaeraceae</taxon>
        <taxon>Pedosphaera</taxon>
    </lineage>
</organism>
<evidence type="ECO:0000256" key="7">
    <source>
        <dbReference type="ARBA" id="ARBA00023027"/>
    </source>
</evidence>
<keyword evidence="3" id="KW-0285">Flavoprotein</keyword>
<dbReference type="Gene3D" id="3.50.50.100">
    <property type="match status" value="1"/>
</dbReference>
<comment type="caution">
    <text evidence="10">The sequence shown here is derived from an EMBL/GenBank/DDBJ whole genome shotgun (WGS) entry which is preliminary data.</text>
</comment>